<dbReference type="Pfam" id="PF05903">
    <property type="entry name" value="Peptidase_C97"/>
    <property type="match status" value="1"/>
</dbReference>
<reference evidence="6" key="1">
    <citation type="submission" date="2021-02" db="EMBL/GenBank/DDBJ databases">
        <authorList>
            <person name="Dougan E. K."/>
            <person name="Rhodes N."/>
            <person name="Thang M."/>
            <person name="Chan C."/>
        </authorList>
    </citation>
    <scope>NUCLEOTIDE SEQUENCE</scope>
</reference>
<dbReference type="InterPro" id="IPR042266">
    <property type="entry name" value="PPPDE_sf"/>
</dbReference>
<keyword evidence="2" id="KW-0645">Protease</keyword>
<dbReference type="SMART" id="SM01179">
    <property type="entry name" value="DUF862"/>
    <property type="match status" value="1"/>
</dbReference>
<comment type="caution">
    <text evidence="6">The sequence shown here is derived from an EMBL/GenBank/DDBJ whole genome shotgun (WGS) entry which is preliminary data.</text>
</comment>
<protein>
    <submittedName>
        <fullName evidence="6">DESI1 protein</fullName>
    </submittedName>
</protein>
<dbReference type="GO" id="GO:0008233">
    <property type="term" value="F:peptidase activity"/>
    <property type="evidence" value="ECO:0007669"/>
    <property type="project" value="UniProtKB-KW"/>
</dbReference>
<feature type="domain" description="PPPDE" evidence="5">
    <location>
        <begin position="399"/>
        <end position="535"/>
    </location>
</feature>
<evidence type="ECO:0000256" key="4">
    <source>
        <dbReference type="SAM" id="MobiDB-lite"/>
    </source>
</evidence>
<comment type="similarity">
    <text evidence="1">Belongs to the DeSI family.</text>
</comment>
<dbReference type="Proteomes" id="UP000601435">
    <property type="component" value="Unassembled WGS sequence"/>
</dbReference>
<evidence type="ECO:0000256" key="3">
    <source>
        <dbReference type="ARBA" id="ARBA00022801"/>
    </source>
</evidence>
<evidence type="ECO:0000256" key="1">
    <source>
        <dbReference type="ARBA" id="ARBA00008140"/>
    </source>
</evidence>
<sequence length="567" mass="62815">MPPPSLSVWDGLLHFFCGRSCALNSNGLQKDEPCPCPATCPATFGGSNVRELCSSRARTFVDPKEMAAYLEDLADLTRPDALVAYLASSEHAFTGYCSLKRSCMLVSPRAFRPADTRRGRSEARLKQVPVFLNVYDVGDGEEVLLHHFDCAFGMLGIFTETPTARSCGSDSLLSSTARATVIMISEVSEVKALLMQELREFQVQLVGELREMLNQQRESIISEVAVCLRCKNAEAGHSHSKQPTSVSLLDEDDKNLEPFESSDPQYDCDWATLESTTRRLDLFAEELQDADVGHTITHKYEDNLWSQVSITEESDAGALNEHSPDRVLSALPSLGASGATPQAPAKNLADEDVDASVLSRPEEGCSSIASCTSIEVKPESEPGSLWHSPTLESRSPIATNVYLFLYDISHGWACYLSDAVLGQTIRGLYHTSVVIKWDDREEWAMEYYIGEGRIQVSQAGRTAFGRPIDKRFVGISSKTMAETAHFLERQHPMFTEGTYDLAHNNCNSFSAAMLQYLCDWQLGIPKCFIMREQFGKKCCRRTLQLFPVVASSCRVRCVARDNVAFAN</sequence>
<dbReference type="AlphaFoldDB" id="A0A812N8W6"/>
<gene>
    <name evidence="6" type="primary">DESI1</name>
    <name evidence="6" type="ORF">SNEC2469_LOCUS6966</name>
</gene>
<keyword evidence="7" id="KW-1185">Reference proteome</keyword>
<organism evidence="6 7">
    <name type="scientific">Symbiodinium necroappetens</name>
    <dbReference type="NCBI Taxonomy" id="1628268"/>
    <lineage>
        <taxon>Eukaryota</taxon>
        <taxon>Sar</taxon>
        <taxon>Alveolata</taxon>
        <taxon>Dinophyceae</taxon>
        <taxon>Suessiales</taxon>
        <taxon>Symbiodiniaceae</taxon>
        <taxon>Symbiodinium</taxon>
    </lineage>
</organism>
<feature type="region of interest" description="Disordered" evidence="4">
    <location>
        <begin position="329"/>
        <end position="361"/>
    </location>
</feature>
<accession>A0A812N8W6</accession>
<dbReference type="GO" id="GO:0006508">
    <property type="term" value="P:proteolysis"/>
    <property type="evidence" value="ECO:0007669"/>
    <property type="project" value="UniProtKB-KW"/>
</dbReference>
<dbReference type="GO" id="GO:0070646">
    <property type="term" value="P:protein modification by small protein removal"/>
    <property type="evidence" value="ECO:0007669"/>
    <property type="project" value="TreeGrafter"/>
</dbReference>
<feature type="region of interest" description="Disordered" evidence="4">
    <location>
        <begin position="236"/>
        <end position="263"/>
    </location>
</feature>
<proteinExistence type="inferred from homology"/>
<dbReference type="OrthoDB" id="21221at2759"/>
<name>A0A812N8W6_9DINO</name>
<dbReference type="EMBL" id="CAJNJA010011976">
    <property type="protein sequence ID" value="CAE7285149.1"/>
    <property type="molecule type" value="Genomic_DNA"/>
</dbReference>
<dbReference type="PANTHER" id="PTHR12378">
    <property type="entry name" value="DESUMOYLATING ISOPEPTIDASE"/>
    <property type="match status" value="1"/>
</dbReference>
<evidence type="ECO:0000259" key="5">
    <source>
        <dbReference type="PROSITE" id="PS51858"/>
    </source>
</evidence>
<dbReference type="Gene3D" id="3.90.1720.30">
    <property type="entry name" value="PPPDE domains"/>
    <property type="match status" value="1"/>
</dbReference>
<dbReference type="InterPro" id="IPR008580">
    <property type="entry name" value="PPPDE_dom"/>
</dbReference>
<dbReference type="PANTHER" id="PTHR12378:SF7">
    <property type="entry name" value="DESUMOYLATING ISOPEPTIDASE 1"/>
    <property type="match status" value="1"/>
</dbReference>
<evidence type="ECO:0000313" key="7">
    <source>
        <dbReference type="Proteomes" id="UP000601435"/>
    </source>
</evidence>
<dbReference type="PROSITE" id="PS51858">
    <property type="entry name" value="PPPDE"/>
    <property type="match status" value="1"/>
</dbReference>
<evidence type="ECO:0000313" key="6">
    <source>
        <dbReference type="EMBL" id="CAE7285149.1"/>
    </source>
</evidence>
<evidence type="ECO:0000256" key="2">
    <source>
        <dbReference type="ARBA" id="ARBA00022670"/>
    </source>
</evidence>
<keyword evidence="3" id="KW-0378">Hydrolase</keyword>